<reference evidence="2" key="1">
    <citation type="submission" date="2021-02" db="EMBL/GenBank/DDBJ databases">
        <authorList>
            <person name="Nowell W R."/>
        </authorList>
    </citation>
    <scope>NUCLEOTIDE SEQUENCE</scope>
</reference>
<dbReference type="AlphaFoldDB" id="A0A815AGG4"/>
<evidence type="ECO:0000313" key="2">
    <source>
        <dbReference type="EMBL" id="CAF1257328.1"/>
    </source>
</evidence>
<keyword evidence="1" id="KW-0472">Membrane</keyword>
<keyword evidence="3" id="KW-1185">Reference proteome</keyword>
<gene>
    <name evidence="2" type="ORF">JXQ802_LOCUS27297</name>
</gene>
<accession>A0A815AGG4</accession>
<proteinExistence type="predicted"/>
<name>A0A815AGG4_9BILA</name>
<keyword evidence="1" id="KW-1133">Transmembrane helix</keyword>
<dbReference type="EMBL" id="CAJNOL010000985">
    <property type="protein sequence ID" value="CAF1257328.1"/>
    <property type="molecule type" value="Genomic_DNA"/>
</dbReference>
<organism evidence="2 3">
    <name type="scientific">Rotaria sordida</name>
    <dbReference type="NCBI Taxonomy" id="392033"/>
    <lineage>
        <taxon>Eukaryota</taxon>
        <taxon>Metazoa</taxon>
        <taxon>Spiralia</taxon>
        <taxon>Gnathifera</taxon>
        <taxon>Rotifera</taxon>
        <taxon>Eurotatoria</taxon>
        <taxon>Bdelloidea</taxon>
        <taxon>Philodinida</taxon>
        <taxon>Philodinidae</taxon>
        <taxon>Rotaria</taxon>
    </lineage>
</organism>
<evidence type="ECO:0000256" key="1">
    <source>
        <dbReference type="SAM" id="Phobius"/>
    </source>
</evidence>
<evidence type="ECO:0000313" key="3">
    <source>
        <dbReference type="Proteomes" id="UP000663870"/>
    </source>
</evidence>
<feature type="transmembrane region" description="Helical" evidence="1">
    <location>
        <begin position="123"/>
        <end position="140"/>
    </location>
</feature>
<dbReference type="Proteomes" id="UP000663870">
    <property type="component" value="Unassembled WGS sequence"/>
</dbReference>
<comment type="caution">
    <text evidence="2">The sequence shown here is derived from an EMBL/GenBank/DDBJ whole genome shotgun (WGS) entry which is preliminary data.</text>
</comment>
<keyword evidence="1" id="KW-0812">Transmembrane</keyword>
<protein>
    <submittedName>
        <fullName evidence="2">Uncharacterized protein</fullName>
    </submittedName>
</protein>
<sequence length="141" mass="16319">MVDRNYNARIIYGQLAPIIENPLRNSSIQCYNMKNEIVTCSSDQMCSIVYDQREDIVRSRDCEENYKPGVYVFDGEHHSTFDIECNRNLCNTDETLSQVKNIFNNHGLTDANGRRIADGNKKMVSSFLMTLAISFIIFYHF</sequence>